<dbReference type="Pfam" id="PF05699">
    <property type="entry name" value="Dimer_Tnp_hAT"/>
    <property type="match status" value="1"/>
</dbReference>
<dbReference type="GO" id="GO:0005739">
    <property type="term" value="C:mitochondrion"/>
    <property type="evidence" value="ECO:0007669"/>
    <property type="project" value="UniProtKB-SubCell"/>
</dbReference>
<comment type="subcellular location">
    <subcellularLocation>
        <location evidence="1">Mitochondrion</location>
    </subcellularLocation>
</comment>
<protein>
    <recommendedName>
        <fullName evidence="4">Reverse transcriptase domain-containing protein</fullName>
    </recommendedName>
</protein>
<dbReference type="InterPro" id="IPR008906">
    <property type="entry name" value="HATC_C_dom"/>
</dbReference>
<dbReference type="InterPro" id="IPR036691">
    <property type="entry name" value="Endo/exonu/phosph_ase_sf"/>
</dbReference>
<dbReference type="InterPro" id="IPR043502">
    <property type="entry name" value="DNA/RNA_pol_sf"/>
</dbReference>
<evidence type="ECO:0000256" key="1">
    <source>
        <dbReference type="ARBA" id="ARBA00004173"/>
    </source>
</evidence>
<dbReference type="GO" id="GO:0046983">
    <property type="term" value="F:protein dimerization activity"/>
    <property type="evidence" value="ECO:0007669"/>
    <property type="project" value="InterPro"/>
</dbReference>
<keyword evidence="2" id="KW-0496">Mitochondrion</keyword>
<reference evidence="5" key="1">
    <citation type="submission" date="2022-07" db="EMBL/GenBank/DDBJ databases">
        <title>Genome Sequence of Xylaria arbuscula.</title>
        <authorList>
            <person name="Buettner E."/>
        </authorList>
    </citation>
    <scope>NUCLEOTIDE SEQUENCE</scope>
    <source>
        <strain evidence="5">VT107</strain>
    </source>
</reference>
<dbReference type="Proteomes" id="UP001148614">
    <property type="component" value="Unassembled WGS sequence"/>
</dbReference>
<dbReference type="PROSITE" id="PS50878">
    <property type="entry name" value="RT_POL"/>
    <property type="match status" value="1"/>
</dbReference>
<name>A0A9W8NHI7_9PEZI</name>
<proteinExistence type="predicted"/>
<feature type="region of interest" description="Disordered" evidence="3">
    <location>
        <begin position="45"/>
        <end position="85"/>
    </location>
</feature>
<dbReference type="InterPro" id="IPR000477">
    <property type="entry name" value="RT_dom"/>
</dbReference>
<dbReference type="Gene3D" id="3.60.10.10">
    <property type="entry name" value="Endonuclease/exonuclease/phosphatase"/>
    <property type="match status" value="1"/>
</dbReference>
<evidence type="ECO:0000313" key="5">
    <source>
        <dbReference type="EMBL" id="KAJ3575723.1"/>
    </source>
</evidence>
<gene>
    <name evidence="5" type="ORF">NPX13_g3935</name>
</gene>
<feature type="compositionally biased region" description="Basic residues" evidence="3">
    <location>
        <begin position="63"/>
        <end position="72"/>
    </location>
</feature>
<dbReference type="SUPFAM" id="SSF56672">
    <property type="entry name" value="DNA/RNA polymerases"/>
    <property type="match status" value="1"/>
</dbReference>
<sequence length="1034" mass="116572">MVVLKKRWEDDYKDRPLPNVTVEAVINQQPALTMLQRRKRFYANEVDKQIPDTHDTQGTQPAAKRRKGKGRNTKPPPSWHKDTPRDELDQYLADPMINISIYLNDPVAWWRDIGAKRFPRLCYMAVDFLTIPSAQAETERQFSSMGEMISARRSRLMCHVVGARIEIIRDRPQRKIWLSQTSYIKKIDLGISGFKRKGARVTAHQQRLFPTRDLLWITINGIPHINFYRAPDTAPVFDYITSLVPRGKLIIGGDINATVSTYEPGARNRAGGQVLADWSGESGMAFTGVPGQAKRRGGHVIDMVFSNIAYVDTVVDHTLASGSDHFPLLSWVPLEVRSARHERFRVKILPGDEERFQSILATGMASIAPLTDSSTAKDTEAFADRVAAVFTAAVNTAGTQVRDGATPSKWWNKECKQAAKDYREAEAEGFRLGRIELGYSAEHRHFLAVVRKAKKDYWRRIIDNANTDAALYKVVAWHKKESGLQPPPLIHEGRVVEDELGKAELLRQAVLNRFDSRDDLAGNPLEGWRSYEATLPWNTSTTLEEVEAHTIGVSSTSPGPDGITVDLLRLGWEASKGCILTLFQRCLQLGYFPQRWRHAEVAMIPKVGKKDMSSVRSWRPIALLSCLGKGFERLVAKRIAWIALQRGVLSPQHGGALPKRSTMDLVCALLHDVEIALSKGYVVTLLTMDVQGAFDALLKRRLLYRMRQQGWPLPLLRLIDSFLCDRAIRVRLGRSTTTDYAVSCGTPQGSPLSPVLYMLYLAELLKLDTERRFGYADDIGFYRISKSAEENIELLTGDVMQILAWGDENKVHFAPEKCEMIHITRGLSTANPPLEIPNRLRVEPVPLPTKGVKAPALRWLGVWFDRKLTFKRHVNERTSKALKLAWHLKHLANTKYGPPADMIRKAVITCVVPTALYGSEAWYAGRTKPRARAAANDHSEVRAGVGRFIEKIDYAFTVGGRATLPVWRTTPNRVVMRDAGLPTAEVALEQALYRQAWRLRTVDSKHPLAARQKLAYTKRAPTRETRSALYPKCR</sequence>
<feature type="domain" description="Reverse transcriptase" evidence="4">
    <location>
        <begin position="585"/>
        <end position="864"/>
    </location>
</feature>
<dbReference type="Pfam" id="PF00078">
    <property type="entry name" value="RVT_1"/>
    <property type="match status" value="1"/>
</dbReference>
<dbReference type="CDD" id="cd01650">
    <property type="entry name" value="RT_nLTR_like"/>
    <property type="match status" value="1"/>
</dbReference>
<dbReference type="EMBL" id="JANPWZ010000522">
    <property type="protein sequence ID" value="KAJ3575723.1"/>
    <property type="molecule type" value="Genomic_DNA"/>
</dbReference>
<evidence type="ECO:0000313" key="6">
    <source>
        <dbReference type="Proteomes" id="UP001148614"/>
    </source>
</evidence>
<feature type="compositionally biased region" description="Basic and acidic residues" evidence="3">
    <location>
        <begin position="45"/>
        <end position="55"/>
    </location>
</feature>
<dbReference type="PANTHER" id="PTHR33481:SF1">
    <property type="entry name" value="ENDONUCLEASE_EXONUCLEASE_PHOSPHATASE DOMAIN-CONTAINING PROTEIN-RELATED"/>
    <property type="match status" value="1"/>
</dbReference>
<dbReference type="InterPro" id="IPR012337">
    <property type="entry name" value="RNaseH-like_sf"/>
</dbReference>
<keyword evidence="6" id="KW-1185">Reference proteome</keyword>
<dbReference type="SUPFAM" id="SSF56219">
    <property type="entry name" value="DNase I-like"/>
    <property type="match status" value="1"/>
</dbReference>
<dbReference type="PANTHER" id="PTHR33481">
    <property type="entry name" value="REVERSE TRANSCRIPTASE"/>
    <property type="match status" value="1"/>
</dbReference>
<comment type="caution">
    <text evidence="5">The sequence shown here is derived from an EMBL/GenBank/DDBJ whole genome shotgun (WGS) entry which is preliminary data.</text>
</comment>
<organism evidence="5 6">
    <name type="scientific">Xylaria arbuscula</name>
    <dbReference type="NCBI Taxonomy" id="114810"/>
    <lineage>
        <taxon>Eukaryota</taxon>
        <taxon>Fungi</taxon>
        <taxon>Dikarya</taxon>
        <taxon>Ascomycota</taxon>
        <taxon>Pezizomycotina</taxon>
        <taxon>Sordariomycetes</taxon>
        <taxon>Xylariomycetidae</taxon>
        <taxon>Xylariales</taxon>
        <taxon>Xylariaceae</taxon>
        <taxon>Xylaria</taxon>
    </lineage>
</organism>
<evidence type="ECO:0000256" key="3">
    <source>
        <dbReference type="SAM" id="MobiDB-lite"/>
    </source>
</evidence>
<dbReference type="AlphaFoldDB" id="A0A9W8NHI7"/>
<evidence type="ECO:0000259" key="4">
    <source>
        <dbReference type="PROSITE" id="PS50878"/>
    </source>
</evidence>
<dbReference type="GO" id="GO:0003824">
    <property type="term" value="F:catalytic activity"/>
    <property type="evidence" value="ECO:0007669"/>
    <property type="project" value="InterPro"/>
</dbReference>
<dbReference type="SUPFAM" id="SSF53098">
    <property type="entry name" value="Ribonuclease H-like"/>
    <property type="match status" value="1"/>
</dbReference>
<accession>A0A9W8NHI7</accession>
<evidence type="ECO:0000256" key="2">
    <source>
        <dbReference type="ARBA" id="ARBA00023128"/>
    </source>
</evidence>